<dbReference type="InterPro" id="IPR050268">
    <property type="entry name" value="NADH-dep_flavin_reductase"/>
</dbReference>
<comment type="caution">
    <text evidence="3">The sequence shown here is derived from an EMBL/GenBank/DDBJ whole genome shotgun (WGS) entry which is preliminary data.</text>
</comment>
<dbReference type="Gene3D" id="2.30.110.10">
    <property type="entry name" value="Electron Transport, Fmn-binding Protein, Chain A"/>
    <property type="match status" value="1"/>
</dbReference>
<keyword evidence="1" id="KW-0560">Oxidoreductase</keyword>
<dbReference type="SMART" id="SM00903">
    <property type="entry name" value="Flavin_Reduct"/>
    <property type="match status" value="1"/>
</dbReference>
<reference evidence="3" key="1">
    <citation type="submission" date="2022-09" db="EMBL/GenBank/DDBJ databases">
        <title>Intensive care unit water sources are persistently colonized with multi-drug resistant bacteria and are the site of extensive horizontal gene transfer of antibiotic resistance genes.</title>
        <authorList>
            <person name="Diorio-Toth L."/>
        </authorList>
    </citation>
    <scope>NUCLEOTIDE SEQUENCE</scope>
    <source>
        <strain evidence="3">GD04153</strain>
    </source>
</reference>
<dbReference type="InterPro" id="IPR012349">
    <property type="entry name" value="Split_barrel_FMN-bd"/>
</dbReference>
<feature type="domain" description="Flavin reductase like" evidence="2">
    <location>
        <begin position="17"/>
        <end position="162"/>
    </location>
</feature>
<dbReference type="PANTHER" id="PTHR30466">
    <property type="entry name" value="FLAVIN REDUCTASE"/>
    <property type="match status" value="1"/>
</dbReference>
<name>A0AA42KUL0_9HYPH</name>
<organism evidence="3 4">
    <name type="scientific">Brucella intermedia GD04153</name>
    <dbReference type="NCBI Taxonomy" id="2975438"/>
    <lineage>
        <taxon>Bacteria</taxon>
        <taxon>Pseudomonadati</taxon>
        <taxon>Pseudomonadota</taxon>
        <taxon>Alphaproteobacteria</taxon>
        <taxon>Hyphomicrobiales</taxon>
        <taxon>Brucellaceae</taxon>
        <taxon>Brucella/Ochrobactrum group</taxon>
        <taxon>Brucella</taxon>
    </lineage>
</organism>
<sequence>MENSLPANGTENFKKAMRRLTATVALITTSDKGVPFGMAATAICSIGVNPPSLLVSIAHTATMHDPLINSRRFCVNLLSREHAHIVGPFSGKLKGAARFEIGEWTEGYGEVPVLVDAQASVICEIANVFEHSGHTLVIGIVVETRVREEVMPLLYENGGFAHSVAIA</sequence>
<accession>A0AA42KUL0</accession>
<dbReference type="Proteomes" id="UP001158087">
    <property type="component" value="Unassembled WGS sequence"/>
</dbReference>
<dbReference type="PANTHER" id="PTHR30466:SF1">
    <property type="entry name" value="FMN REDUCTASE (NADH) RUTF"/>
    <property type="match status" value="1"/>
</dbReference>
<protein>
    <submittedName>
        <fullName evidence="3">Flavin reductase family protein</fullName>
    </submittedName>
</protein>
<dbReference type="SUPFAM" id="SSF50475">
    <property type="entry name" value="FMN-binding split barrel"/>
    <property type="match status" value="1"/>
</dbReference>
<evidence type="ECO:0000259" key="2">
    <source>
        <dbReference type="SMART" id="SM00903"/>
    </source>
</evidence>
<dbReference type="EMBL" id="JAODYY010000027">
    <property type="protein sequence ID" value="MDH0127105.1"/>
    <property type="molecule type" value="Genomic_DNA"/>
</dbReference>
<dbReference type="InterPro" id="IPR002563">
    <property type="entry name" value="Flavin_Rdtase-like_dom"/>
</dbReference>
<proteinExistence type="predicted"/>
<dbReference type="Pfam" id="PF01613">
    <property type="entry name" value="Flavin_Reduct"/>
    <property type="match status" value="1"/>
</dbReference>
<evidence type="ECO:0000313" key="3">
    <source>
        <dbReference type="EMBL" id="MDH0127105.1"/>
    </source>
</evidence>
<dbReference type="GO" id="GO:0010181">
    <property type="term" value="F:FMN binding"/>
    <property type="evidence" value="ECO:0007669"/>
    <property type="project" value="InterPro"/>
</dbReference>
<dbReference type="AlphaFoldDB" id="A0AA42KUL0"/>
<gene>
    <name evidence="3" type="ORF">N7376_24360</name>
</gene>
<dbReference type="GO" id="GO:0042602">
    <property type="term" value="F:riboflavin reductase (NADPH) activity"/>
    <property type="evidence" value="ECO:0007669"/>
    <property type="project" value="TreeGrafter"/>
</dbReference>
<evidence type="ECO:0000313" key="4">
    <source>
        <dbReference type="Proteomes" id="UP001158087"/>
    </source>
</evidence>
<evidence type="ECO:0000256" key="1">
    <source>
        <dbReference type="ARBA" id="ARBA00023002"/>
    </source>
</evidence>